<dbReference type="AlphaFoldDB" id="A0A6L5QJW2"/>
<keyword evidence="1" id="KW-0812">Transmembrane</keyword>
<dbReference type="Proteomes" id="UP000481037">
    <property type="component" value="Unassembled WGS sequence"/>
</dbReference>
<evidence type="ECO:0000313" key="4">
    <source>
        <dbReference type="Proteomes" id="UP000481037"/>
    </source>
</evidence>
<keyword evidence="1" id="KW-1133">Transmembrane helix</keyword>
<feature type="transmembrane region" description="Helical" evidence="1">
    <location>
        <begin position="57"/>
        <end position="74"/>
    </location>
</feature>
<dbReference type="GO" id="GO:0080120">
    <property type="term" value="P:CAAX-box protein maturation"/>
    <property type="evidence" value="ECO:0007669"/>
    <property type="project" value="UniProtKB-ARBA"/>
</dbReference>
<keyword evidence="3" id="KW-0645">Protease</keyword>
<dbReference type="EMBL" id="WKJM01000017">
    <property type="protein sequence ID" value="MRX10019.1"/>
    <property type="molecule type" value="Genomic_DNA"/>
</dbReference>
<sequence>MSIAQPQVVSSVPSFRARLFAHPVTRIIIGMCAVVLPIILTLAVIDKLVPKELRFGWQFLLAGGLAILSYRYFVRRTEQRGLTELAPAGAARETFTGVALGAALGLAVAGVLAAAGAFAISGSNDAAIMLKTLPEQMMVAVFEELLFRAVLFRIVEQRWGTRTALIVSCVVFALAHVSNDQATALGILITGVASLTLCAAYLRTRRLWLPIGLHFGWNYLYDSLFAVPVSGHAARGWLQVTMTGPDWLTGGAYGVEASAITLLLWGATALLLLRRAVKR</sequence>
<dbReference type="GO" id="GO:0004175">
    <property type="term" value="F:endopeptidase activity"/>
    <property type="evidence" value="ECO:0007669"/>
    <property type="project" value="UniProtKB-ARBA"/>
</dbReference>
<keyword evidence="1" id="KW-0472">Membrane</keyword>
<evidence type="ECO:0000313" key="3">
    <source>
        <dbReference type="EMBL" id="MRX10019.1"/>
    </source>
</evidence>
<feature type="transmembrane region" description="Helical" evidence="1">
    <location>
        <begin position="247"/>
        <end position="273"/>
    </location>
</feature>
<keyword evidence="4" id="KW-1185">Reference proteome</keyword>
<evidence type="ECO:0000259" key="2">
    <source>
        <dbReference type="Pfam" id="PF02517"/>
    </source>
</evidence>
<gene>
    <name evidence="3" type="ORF">GJ697_19460</name>
</gene>
<keyword evidence="3" id="KW-0378">Hydrolase</keyword>
<dbReference type="RefSeq" id="WP_154366469.1">
    <property type="nucleotide sequence ID" value="NZ_WKJM01000017.1"/>
</dbReference>
<dbReference type="PANTHER" id="PTHR39430:SF1">
    <property type="entry name" value="PROTEASE"/>
    <property type="match status" value="1"/>
</dbReference>
<dbReference type="PANTHER" id="PTHR39430">
    <property type="entry name" value="MEMBRANE-ASSOCIATED PROTEASE-RELATED"/>
    <property type="match status" value="1"/>
</dbReference>
<feature type="domain" description="CAAX prenyl protease 2/Lysostaphin resistance protein A-like" evidence="2">
    <location>
        <begin position="137"/>
        <end position="220"/>
    </location>
</feature>
<dbReference type="GO" id="GO:0006508">
    <property type="term" value="P:proteolysis"/>
    <property type="evidence" value="ECO:0007669"/>
    <property type="project" value="UniProtKB-KW"/>
</dbReference>
<dbReference type="InterPro" id="IPR003675">
    <property type="entry name" value="Rce1/LyrA-like_dom"/>
</dbReference>
<reference evidence="3 4" key="1">
    <citation type="submission" date="2019-11" db="EMBL/GenBank/DDBJ databases">
        <title>Novel species isolated from a subtropical stream in China.</title>
        <authorList>
            <person name="Lu H."/>
        </authorList>
    </citation>
    <scope>NUCLEOTIDE SEQUENCE [LARGE SCALE GENOMIC DNA]</scope>
    <source>
        <strain evidence="3 4">FT25W</strain>
    </source>
</reference>
<protein>
    <submittedName>
        <fullName evidence="3">CPBP family intramembrane metalloprotease</fullName>
    </submittedName>
</protein>
<proteinExistence type="predicted"/>
<keyword evidence="3" id="KW-0482">Metalloprotease</keyword>
<dbReference type="GO" id="GO:0008237">
    <property type="term" value="F:metallopeptidase activity"/>
    <property type="evidence" value="ECO:0007669"/>
    <property type="project" value="UniProtKB-KW"/>
</dbReference>
<feature type="transmembrane region" description="Helical" evidence="1">
    <location>
        <begin position="207"/>
        <end position="227"/>
    </location>
</feature>
<feature type="transmembrane region" description="Helical" evidence="1">
    <location>
        <begin position="183"/>
        <end position="202"/>
    </location>
</feature>
<comment type="caution">
    <text evidence="3">The sequence shown here is derived from an EMBL/GenBank/DDBJ whole genome shotgun (WGS) entry which is preliminary data.</text>
</comment>
<dbReference type="Pfam" id="PF02517">
    <property type="entry name" value="Rce1-like"/>
    <property type="match status" value="1"/>
</dbReference>
<accession>A0A6L5QJW2</accession>
<organism evidence="3 4">
    <name type="scientific">Duganella alba</name>
    <dbReference type="NCBI Taxonomy" id="2666081"/>
    <lineage>
        <taxon>Bacteria</taxon>
        <taxon>Pseudomonadati</taxon>
        <taxon>Pseudomonadota</taxon>
        <taxon>Betaproteobacteria</taxon>
        <taxon>Burkholderiales</taxon>
        <taxon>Oxalobacteraceae</taxon>
        <taxon>Telluria group</taxon>
        <taxon>Duganella</taxon>
    </lineage>
</organism>
<evidence type="ECO:0000256" key="1">
    <source>
        <dbReference type="SAM" id="Phobius"/>
    </source>
</evidence>
<name>A0A6L5QJW2_9BURK</name>
<feature type="transmembrane region" description="Helical" evidence="1">
    <location>
        <begin position="95"/>
        <end position="120"/>
    </location>
</feature>
<feature type="transmembrane region" description="Helical" evidence="1">
    <location>
        <begin position="24"/>
        <end position="45"/>
    </location>
</feature>